<feature type="compositionally biased region" description="Low complexity" evidence="1">
    <location>
        <begin position="885"/>
        <end position="901"/>
    </location>
</feature>
<protein>
    <submittedName>
        <fullName evidence="2">Uncharacterized protein</fullName>
    </submittedName>
</protein>
<dbReference type="STRING" id="1798650.A2945_04045"/>
<evidence type="ECO:0000313" key="3">
    <source>
        <dbReference type="Proteomes" id="UP000178880"/>
    </source>
</evidence>
<evidence type="ECO:0000256" key="1">
    <source>
        <dbReference type="SAM" id="MobiDB-lite"/>
    </source>
</evidence>
<feature type="region of interest" description="Disordered" evidence="1">
    <location>
        <begin position="885"/>
        <end position="904"/>
    </location>
</feature>
<gene>
    <name evidence="2" type="ORF">A2945_04045</name>
</gene>
<sequence>MNHTFRPSWAVRGATLGCLMALALLAFFALPSDARAVTPLWTGPSGTISPGPGDTAEYSPRFVCGIYSAGGGAWYQNMRAELCDFSSGAVAQNIYLTGGATYLDGGGLCNGGSGPHKVIVGIGKWGDNSQLDAAWCQSLNLGAGATWGSTTAVVPGARCPQNSVAVGYTYVGGKNDAWGELICRYIYVPAFTIIGGEPVANNIPPSFNPGETKSINNQSIQMVNNRDFPWISDWVGSAGIPSVGLCDSNLAAMEGGAPGNPNPPTSSDGSPCSTIYIWSSNQVYLQHSGSFTAPANAVYWKWGTITTSGNYGLVDNGWEHEHCDYSGDEPDCWDHYHSQWDMEWSWWTTTNYDSGSSQHVVSGESVWFPVWSMTAPSTPGLYTEWWNFVYAGGGGYTQQFTNFSKNIQVGSSPPLPQCSDGIDNDSDGLIDHSSVNLVNPDPGCTDANDDDETDTIGPVGNIKVDSVSAGAVQWPAISSIPASEGGGFDGHTDAFYCSAGTVMCGIRSPSNDNKGFVQANTPICCTVASSYFSVLNPPTDGSETGRIDCGSDGCDTYCPAGKVVNGGQWAENSQLDYGECQSLSGGATLSGTSVYVPGVLGQDAYCQVGSFVVGGKNSPQKNDSWTGIYCASVTASAPPSAFAPISSVWHFSYEDDDPCTHGSPCNPTAGTSGLYTGVKAGQVVGPLPDLPYPAGFTLKGVKQHDFATEDKKSDSLFTDLWNRIVRVAHAQFRILPSPSRLTEALVTINFIIEWDPIVPGSPPADPPIADIRANGLNGPITILTGSSATLTWTSTNAELCTVTPGGWTGTSNTTGQSTGALPVSRTYTVTCTGPGGSDTDTVLVNVQAPVSCTRTLPTAGNNVDIRQRPTFRALDGTGSWSWFANGTNGSTAGGSPSTGSSQDFSPRYLSTGSKTSVVVSGISSDSCTVNVVNINCTLTAAPRKIVVRDEVVLSWGCNSAALSCNLTADIGPSPGPVAPPAGGSVTLEPNDTTTYTLTCSGAPGAVDAEPPSVTIDVVRPSRCEANPFDPECLNNP</sequence>
<accession>A0A1G2CEY9</accession>
<proteinExistence type="predicted"/>
<reference evidence="2 3" key="1">
    <citation type="journal article" date="2016" name="Nat. Commun.">
        <title>Thousands of microbial genomes shed light on interconnected biogeochemical processes in an aquifer system.</title>
        <authorList>
            <person name="Anantharaman K."/>
            <person name="Brown C.T."/>
            <person name="Hug L.A."/>
            <person name="Sharon I."/>
            <person name="Castelle C.J."/>
            <person name="Probst A.J."/>
            <person name="Thomas B.C."/>
            <person name="Singh A."/>
            <person name="Wilkins M.J."/>
            <person name="Karaoz U."/>
            <person name="Brodie E.L."/>
            <person name="Williams K.H."/>
            <person name="Hubbard S.S."/>
            <person name="Banfield J.F."/>
        </authorList>
    </citation>
    <scope>NUCLEOTIDE SEQUENCE [LARGE SCALE GENOMIC DNA]</scope>
</reference>
<comment type="caution">
    <text evidence="2">The sequence shown here is derived from an EMBL/GenBank/DDBJ whole genome shotgun (WGS) entry which is preliminary data.</text>
</comment>
<organism evidence="2 3">
    <name type="scientific">Candidatus Liptonbacteria bacterium RIFCSPLOWO2_01_FULL_52_25</name>
    <dbReference type="NCBI Taxonomy" id="1798650"/>
    <lineage>
        <taxon>Bacteria</taxon>
        <taxon>Candidatus Liptoniibacteriota</taxon>
    </lineage>
</organism>
<dbReference type="EMBL" id="MHLA01000025">
    <property type="protein sequence ID" value="OGY98987.1"/>
    <property type="molecule type" value="Genomic_DNA"/>
</dbReference>
<evidence type="ECO:0000313" key="2">
    <source>
        <dbReference type="EMBL" id="OGY98987.1"/>
    </source>
</evidence>
<dbReference type="Proteomes" id="UP000178880">
    <property type="component" value="Unassembled WGS sequence"/>
</dbReference>
<name>A0A1G2CEY9_9BACT</name>
<dbReference type="AlphaFoldDB" id="A0A1G2CEY9"/>